<keyword evidence="2" id="KW-1003">Cell membrane</keyword>
<dbReference type="AlphaFoldDB" id="A0A562RBE3"/>
<keyword evidence="3 6" id="KW-0812">Transmembrane</keyword>
<dbReference type="GO" id="GO:0005886">
    <property type="term" value="C:plasma membrane"/>
    <property type="evidence" value="ECO:0007669"/>
    <property type="project" value="UniProtKB-SubCell"/>
</dbReference>
<dbReference type="OrthoDB" id="9154309at2"/>
<dbReference type="RefSeq" id="WP_145649017.1">
    <property type="nucleotide sequence ID" value="NZ_VLLB01000003.1"/>
</dbReference>
<evidence type="ECO:0000256" key="2">
    <source>
        <dbReference type="ARBA" id="ARBA00022475"/>
    </source>
</evidence>
<keyword evidence="10" id="KW-1185">Reference proteome</keyword>
<dbReference type="InterPro" id="IPR018649">
    <property type="entry name" value="SHOCT"/>
</dbReference>
<comment type="caution">
    <text evidence="9">The sequence shown here is derived from an EMBL/GenBank/DDBJ whole genome shotgun (WGS) entry which is preliminary data.</text>
</comment>
<evidence type="ECO:0000256" key="6">
    <source>
        <dbReference type="SAM" id="Phobius"/>
    </source>
</evidence>
<keyword evidence="4 6" id="KW-1133">Transmembrane helix</keyword>
<dbReference type="InterPro" id="IPR052027">
    <property type="entry name" value="PspC"/>
</dbReference>
<protein>
    <submittedName>
        <fullName evidence="9">Phage shock protein C (PspC) family protein</fullName>
    </submittedName>
</protein>
<evidence type="ECO:0000259" key="8">
    <source>
        <dbReference type="Pfam" id="PF09851"/>
    </source>
</evidence>
<gene>
    <name evidence="9" type="ORF">IP91_02203</name>
</gene>
<dbReference type="Proteomes" id="UP000318431">
    <property type="component" value="Unassembled WGS sequence"/>
</dbReference>
<dbReference type="Pfam" id="PF04024">
    <property type="entry name" value="PspC"/>
    <property type="match status" value="1"/>
</dbReference>
<evidence type="ECO:0000313" key="10">
    <source>
        <dbReference type="Proteomes" id="UP000318431"/>
    </source>
</evidence>
<organism evidence="9 10">
    <name type="scientific">Pseudoduganella lurida</name>
    <dbReference type="NCBI Taxonomy" id="1036180"/>
    <lineage>
        <taxon>Bacteria</taxon>
        <taxon>Pseudomonadati</taxon>
        <taxon>Pseudomonadota</taxon>
        <taxon>Betaproteobacteria</taxon>
        <taxon>Burkholderiales</taxon>
        <taxon>Oxalobacteraceae</taxon>
        <taxon>Telluria group</taxon>
        <taxon>Pseudoduganella</taxon>
    </lineage>
</organism>
<keyword evidence="5 6" id="KW-0472">Membrane</keyword>
<proteinExistence type="predicted"/>
<reference evidence="9 10" key="1">
    <citation type="journal article" date="2015" name="Stand. Genomic Sci.">
        <title>Genomic Encyclopedia of Bacterial and Archaeal Type Strains, Phase III: the genomes of soil and plant-associated and newly described type strains.</title>
        <authorList>
            <person name="Whitman W.B."/>
            <person name="Woyke T."/>
            <person name="Klenk H.P."/>
            <person name="Zhou Y."/>
            <person name="Lilburn T.G."/>
            <person name="Beck B.J."/>
            <person name="De Vos P."/>
            <person name="Vandamme P."/>
            <person name="Eisen J.A."/>
            <person name="Garrity G."/>
            <person name="Hugenholtz P."/>
            <person name="Kyrpides N.C."/>
        </authorList>
    </citation>
    <scope>NUCLEOTIDE SEQUENCE [LARGE SCALE GENOMIC DNA]</scope>
    <source>
        <strain evidence="9 10">CGMCC 1.10822</strain>
    </source>
</reference>
<dbReference type="InterPro" id="IPR007168">
    <property type="entry name" value="Phageshock_PspC_N"/>
</dbReference>
<feature type="transmembrane region" description="Helical" evidence="6">
    <location>
        <begin position="99"/>
        <end position="118"/>
    </location>
</feature>
<sequence length="130" mass="14349">MNVSEEIKRLHELHQAGALTDEEFARAKERLLSAEAKAVSGCGSRFHKTAPGDAANGDLTSELSRLRRSRTDRWLGGVCGGIAQVSGVASWIWRLVFALFTISFGFGLAIYILLWIFVPEDELIGKDNEQ</sequence>
<dbReference type="PANTHER" id="PTHR33885">
    <property type="entry name" value="PHAGE SHOCK PROTEIN C"/>
    <property type="match status" value="1"/>
</dbReference>
<feature type="transmembrane region" description="Helical" evidence="6">
    <location>
        <begin position="74"/>
        <end position="93"/>
    </location>
</feature>
<dbReference type="Pfam" id="PF09851">
    <property type="entry name" value="SHOCT"/>
    <property type="match status" value="1"/>
</dbReference>
<feature type="domain" description="Phage shock protein PspC N-terminal" evidence="7">
    <location>
        <begin position="65"/>
        <end position="120"/>
    </location>
</feature>
<evidence type="ECO:0000313" key="9">
    <source>
        <dbReference type="EMBL" id="TWI66389.1"/>
    </source>
</evidence>
<dbReference type="PANTHER" id="PTHR33885:SF3">
    <property type="entry name" value="PHAGE SHOCK PROTEIN C"/>
    <property type="match status" value="1"/>
</dbReference>
<evidence type="ECO:0000256" key="4">
    <source>
        <dbReference type="ARBA" id="ARBA00022989"/>
    </source>
</evidence>
<name>A0A562RBE3_9BURK</name>
<evidence type="ECO:0000259" key="7">
    <source>
        <dbReference type="Pfam" id="PF04024"/>
    </source>
</evidence>
<evidence type="ECO:0000256" key="3">
    <source>
        <dbReference type="ARBA" id="ARBA00022692"/>
    </source>
</evidence>
<dbReference type="EMBL" id="VLLB01000003">
    <property type="protein sequence ID" value="TWI66389.1"/>
    <property type="molecule type" value="Genomic_DNA"/>
</dbReference>
<feature type="domain" description="SHOCT" evidence="8">
    <location>
        <begin position="5"/>
        <end position="32"/>
    </location>
</feature>
<evidence type="ECO:0000256" key="1">
    <source>
        <dbReference type="ARBA" id="ARBA00004162"/>
    </source>
</evidence>
<evidence type="ECO:0000256" key="5">
    <source>
        <dbReference type="ARBA" id="ARBA00023136"/>
    </source>
</evidence>
<comment type="subcellular location">
    <subcellularLocation>
        <location evidence="1">Cell membrane</location>
        <topology evidence="1">Single-pass membrane protein</topology>
    </subcellularLocation>
</comment>
<accession>A0A562RBE3</accession>